<comment type="caution">
    <text evidence="1">The sequence shown here is derived from an EMBL/GenBank/DDBJ whole genome shotgun (WGS) entry which is preliminary data.</text>
</comment>
<reference evidence="1" key="1">
    <citation type="submission" date="2022-07" db="EMBL/GenBank/DDBJ databases">
        <title>Genome Sequence of Lecanicillium saksenae.</title>
        <authorList>
            <person name="Buettner E."/>
        </authorList>
    </citation>
    <scope>NUCLEOTIDE SEQUENCE</scope>
    <source>
        <strain evidence="1">VT-O1</strain>
    </source>
</reference>
<evidence type="ECO:0000313" key="2">
    <source>
        <dbReference type="Proteomes" id="UP001148737"/>
    </source>
</evidence>
<organism evidence="1 2">
    <name type="scientific">Lecanicillium saksenae</name>
    <dbReference type="NCBI Taxonomy" id="468837"/>
    <lineage>
        <taxon>Eukaryota</taxon>
        <taxon>Fungi</taxon>
        <taxon>Dikarya</taxon>
        <taxon>Ascomycota</taxon>
        <taxon>Pezizomycotina</taxon>
        <taxon>Sordariomycetes</taxon>
        <taxon>Hypocreomycetidae</taxon>
        <taxon>Hypocreales</taxon>
        <taxon>Cordycipitaceae</taxon>
        <taxon>Lecanicillium</taxon>
    </lineage>
</organism>
<dbReference type="EMBL" id="JANAKD010001076">
    <property type="protein sequence ID" value="KAJ3483778.1"/>
    <property type="molecule type" value="Genomic_DNA"/>
</dbReference>
<keyword evidence="2" id="KW-1185">Reference proteome</keyword>
<proteinExistence type="predicted"/>
<sequence>MTANFNSDVLQELNSPEAQQLHGLTKELTRIGVGNIVDLPQIVVFGGQNAGKSSVLEAISHIRFPIDSGLCTRFATELELKHGPEPRIRASVKFAASRETKTLSYDGFNESDLPDIIKKAKEEMGISGSEKRFTKDILRLDIEGPSMYPLQLVDLPGVFEVTSEEQTEQDKRTVKELVDSYLNQKNSIVMMVIASETDYHMQSTLEKLKKFDEAGGRTIGIITKPDKATSDEIRKPYIELALNQNDKFKLKLGWHVMRNRDTKDENHDFAARDSAEANFFEESSWARIPRGNRGVNSLRVRLSKIQFDHLRHSIPTIIQEMKTKLAERDEELERLGPARPNRSDMRNFLNRKADSFQQLAKEAVEGRYHEAFFRRSPDQYKLRAQLRNFSAAFDYTLRAKGADRIVVKDEDEDEDEKQEDDASSEESEDYFELPEYLEDFLEANPYPFADPEECTFSELSEELNKEAAKTRGLEFPGSTNDNLALRLFQRQSRKWEGIAQHHIDLVAASARLFVEKAIEYLVGPADTNFTTNTILHTIVDDFFEKRERSLKDKLEELICPYREAYALPIDRDFIQLKKTKAAARYSHHGGDFAPNDVVSVMETYYELSRRTFTDNIINLAVESCLVRHIPHIFTPTSVGEMSDETVEKLAKESEDVITRREDLEVDKDKLTEALKYCNKYRPRNSPDNSQTNTITRGSSPASSGKKDKSSAKDFGSKPTVPSPGGIPFGAGSSSNNPSTSSKSGPSLFPSSSPPSDKAASAQLSPLPLQPSSGGLFGGAKASSNVAGTGQSQDTSPHPKAAHPNWSTRFPFVATKLGRTVWWR</sequence>
<protein>
    <submittedName>
        <fullName evidence="1">Uncharacterized protein</fullName>
    </submittedName>
</protein>
<dbReference type="Proteomes" id="UP001148737">
    <property type="component" value="Unassembled WGS sequence"/>
</dbReference>
<gene>
    <name evidence="1" type="ORF">NLG97_g7225</name>
</gene>
<evidence type="ECO:0000313" key="1">
    <source>
        <dbReference type="EMBL" id="KAJ3483778.1"/>
    </source>
</evidence>
<accession>A0ACC1QMF5</accession>
<name>A0ACC1QMF5_9HYPO</name>